<feature type="region of interest" description="Disordered" evidence="10">
    <location>
        <begin position="730"/>
        <end position="841"/>
    </location>
</feature>
<dbReference type="STRING" id="1165861.A0A0L0UQS3"/>
<comment type="caution">
    <text evidence="12">The sequence shown here is derived from an EMBL/GenBank/DDBJ whole genome shotgun (WGS) entry which is preliminary data.</text>
</comment>
<dbReference type="InterPro" id="IPR013087">
    <property type="entry name" value="Znf_C2H2_type"/>
</dbReference>
<evidence type="ECO:0000256" key="7">
    <source>
        <dbReference type="ARBA" id="ARBA00023242"/>
    </source>
</evidence>
<dbReference type="GO" id="GO:0008270">
    <property type="term" value="F:zinc ion binding"/>
    <property type="evidence" value="ECO:0007669"/>
    <property type="project" value="UniProtKB-KW"/>
</dbReference>
<evidence type="ECO:0000256" key="10">
    <source>
        <dbReference type="SAM" id="MobiDB-lite"/>
    </source>
</evidence>
<dbReference type="PANTHER" id="PTHR47257">
    <property type="entry name" value="PH-RESPONSE TRANSCRIPTION FACTOR PACC/RIM101"/>
    <property type="match status" value="1"/>
</dbReference>
<feature type="compositionally biased region" description="Polar residues" evidence="10">
    <location>
        <begin position="307"/>
        <end position="336"/>
    </location>
</feature>
<organism evidence="12 13">
    <name type="scientific">Puccinia striiformis f. sp. tritici PST-78</name>
    <dbReference type="NCBI Taxonomy" id="1165861"/>
    <lineage>
        <taxon>Eukaryota</taxon>
        <taxon>Fungi</taxon>
        <taxon>Dikarya</taxon>
        <taxon>Basidiomycota</taxon>
        <taxon>Pucciniomycotina</taxon>
        <taxon>Pucciniomycetes</taxon>
        <taxon>Pucciniales</taxon>
        <taxon>Pucciniaceae</taxon>
        <taxon>Puccinia</taxon>
    </lineage>
</organism>
<protein>
    <recommendedName>
        <fullName evidence="11">C2H2-type domain-containing protein</fullName>
    </recommendedName>
</protein>
<dbReference type="EMBL" id="AJIL01000373">
    <property type="protein sequence ID" value="KNE89399.1"/>
    <property type="molecule type" value="Genomic_DNA"/>
</dbReference>
<dbReference type="Proteomes" id="UP000054564">
    <property type="component" value="Unassembled WGS sequence"/>
</dbReference>
<evidence type="ECO:0000313" key="12">
    <source>
        <dbReference type="EMBL" id="KNE89398.1"/>
    </source>
</evidence>
<evidence type="ECO:0000256" key="9">
    <source>
        <dbReference type="PROSITE-ProRule" id="PRU00042"/>
    </source>
</evidence>
<dbReference type="SMART" id="SM00355">
    <property type="entry name" value="ZnF_C2H2"/>
    <property type="match status" value="3"/>
</dbReference>
<feature type="region of interest" description="Disordered" evidence="10">
    <location>
        <begin position="871"/>
        <end position="924"/>
    </location>
</feature>
<evidence type="ECO:0000256" key="4">
    <source>
        <dbReference type="ARBA" id="ARBA00022737"/>
    </source>
</evidence>
<dbReference type="Gene3D" id="3.30.160.60">
    <property type="entry name" value="Classic Zinc Finger"/>
    <property type="match status" value="2"/>
</dbReference>
<keyword evidence="7" id="KW-0539">Nucleus</keyword>
<feature type="compositionally biased region" description="Polar residues" evidence="10">
    <location>
        <begin position="345"/>
        <end position="366"/>
    </location>
</feature>
<dbReference type="EMBL" id="AJIL01000373">
    <property type="protein sequence ID" value="KNE89400.1"/>
    <property type="molecule type" value="Genomic_DNA"/>
</dbReference>
<reference evidence="13" key="2">
    <citation type="submission" date="2014-03" db="EMBL/GenBank/DDBJ databases">
        <title>The Genome Sequence of Puccinia striiformis f. sp. tritici PST-78.</title>
        <authorList>
            <consortium name="The Broad Institute Genome Sequencing Platform"/>
            <person name="Cuomo C."/>
            <person name="Hulbert S."/>
            <person name="Chen X."/>
            <person name="Walker B."/>
            <person name="Young S.K."/>
            <person name="Zeng Q."/>
            <person name="Gargeya S."/>
            <person name="Fitzgerald M."/>
            <person name="Haas B."/>
            <person name="Abouelleil A."/>
            <person name="Alvarado L."/>
            <person name="Arachchi H.M."/>
            <person name="Berlin A.M."/>
            <person name="Chapman S.B."/>
            <person name="Goldberg J."/>
            <person name="Griggs A."/>
            <person name="Gujja S."/>
            <person name="Hansen M."/>
            <person name="Howarth C."/>
            <person name="Imamovic A."/>
            <person name="Larimer J."/>
            <person name="McCowan C."/>
            <person name="Montmayeur A."/>
            <person name="Murphy C."/>
            <person name="Neiman D."/>
            <person name="Pearson M."/>
            <person name="Priest M."/>
            <person name="Roberts A."/>
            <person name="Saif S."/>
            <person name="Shea T."/>
            <person name="Sisk P."/>
            <person name="Sykes S."/>
            <person name="Wortman J."/>
            <person name="Nusbaum C."/>
            <person name="Birren B."/>
        </authorList>
    </citation>
    <scope>NUCLEOTIDE SEQUENCE [LARGE SCALE GENOMIC DNA]</scope>
    <source>
        <strain evidence="13">race PST-78</strain>
    </source>
</reference>
<keyword evidence="2" id="KW-0678">Repressor</keyword>
<gene>
    <name evidence="12" type="ORF">PSTG_17142</name>
</gene>
<evidence type="ECO:0000313" key="13">
    <source>
        <dbReference type="Proteomes" id="UP000054564"/>
    </source>
</evidence>
<dbReference type="GO" id="GO:0005634">
    <property type="term" value="C:nucleus"/>
    <property type="evidence" value="ECO:0007669"/>
    <property type="project" value="UniProtKB-SubCell"/>
</dbReference>
<dbReference type="AlphaFoldDB" id="A0A0L0UQS3"/>
<dbReference type="SUPFAM" id="SSF57667">
    <property type="entry name" value="beta-beta-alpha zinc fingers"/>
    <property type="match status" value="1"/>
</dbReference>
<keyword evidence="4" id="KW-0677">Repeat</keyword>
<sequence>MMIDLVPLRASLNGSSTVDQLQCEWQEPPCSEFFADPEALYRHLCDCHIGRKSTGNLTLSCHWKNCETVCVKRDHITSHLRVHTPLKPHNCEVCGKAFKRPQDLKKHEKIHTELHHIVHKHSKAAKVPVCFPAGYTDRHYAPLPHHAQVQQSHNMSPPTGPLDLGTHQGSNQFSWPSVRHLVQQQQDMNESAAIHGIAQAAAEQAYQSVIASSTVSSQNLLQGTQPVTGPMFPAGSAYPTPMPSVTTSQMTMTNNPLVSVSSMDSFRQAGSNGIDLSYSSPPVPSRHHNSFSGASIGSITDCFSDQGLSPFSQNHGSSASESGRTPHSGYTRSSLSPPYRYPNSPAGSSSDIAPSLPTDNPYQSYSAPRHSFSVQPPPAVGGHKRDYDEAVYDLISRCKRSKYEQDSDETIARLAKFLSPDVNLNPPSLASHCSSDTSSPVSSPHPYPADPIISSFSPPSDFEWLADKTETDKLTDLLAHIGSEIESSTADMFGPAWPEIMSLNSTLPAEQPTTKRTSVSCMSSAPANQFPAQFHPSRLPANSPYGSMPTVTSSSSSYPTLPALHSGYPTLQRLPADCQMRVSKPLAPPELSAASHYPAPMSLHKVNPLQRAMPVTTRAPVLEPPSSISKMPDQTEFIGNRTGTSCGRLSIDRSLELAPMGSSKSKPLSGTTLPPIRALFGNNHRGTSPVSAVSPPVSPGLFGNFGQAGRNTAGAPKSIYPSLMSLTASFSRPGEDKTETADSLVPSVRGMKLHSRRTSVASLRSAPSPPAPEEWVNEIEEESQHGGPDSDSEDGSDGGDSLPHHKRFRLSPPSTTRSSPSLATTSTQSLAQSLSGNDKEKLHQTSKQLSLIHSLIIRINEAHRQTIIAHSGARRTASHAYYPSPNRLGTLKESPYPSSSDGIDDDEDDDDDYQSDCSDVTNVV</sequence>
<evidence type="ECO:0000256" key="8">
    <source>
        <dbReference type="ARBA" id="ARBA00038089"/>
    </source>
</evidence>
<evidence type="ECO:0000256" key="6">
    <source>
        <dbReference type="ARBA" id="ARBA00022833"/>
    </source>
</evidence>
<keyword evidence="13" id="KW-1185">Reference proteome</keyword>
<keyword evidence="6" id="KW-0862">Zinc</keyword>
<dbReference type="Pfam" id="PF00096">
    <property type="entry name" value="zf-C2H2"/>
    <property type="match status" value="1"/>
</dbReference>
<feature type="compositionally biased region" description="Low complexity" evidence="10">
    <location>
        <begin position="810"/>
        <end position="835"/>
    </location>
</feature>
<feature type="region of interest" description="Disordered" evidence="10">
    <location>
        <begin position="307"/>
        <end position="384"/>
    </location>
</feature>
<dbReference type="GO" id="GO:0045944">
    <property type="term" value="P:positive regulation of transcription by RNA polymerase II"/>
    <property type="evidence" value="ECO:0007669"/>
    <property type="project" value="TreeGrafter"/>
</dbReference>
<feature type="domain" description="C2H2-type" evidence="11">
    <location>
        <begin position="89"/>
        <end position="116"/>
    </location>
</feature>
<evidence type="ECO:0000259" key="11">
    <source>
        <dbReference type="PROSITE" id="PS50157"/>
    </source>
</evidence>
<reference evidence="12" key="1">
    <citation type="submission" date="2014-03" db="EMBL/GenBank/DDBJ databases">
        <title>Cloning and expression analysis of gamma-glutamylcysteines synthetase in perennial ryegrass.</title>
        <authorList>
            <person name="Wei S."/>
            <person name="Sun Z."/>
        </authorList>
    </citation>
    <scope>NUCLEOTIDE SEQUENCE</scope>
    <source>
        <strain evidence="12">Race PST-78</strain>
    </source>
</reference>
<dbReference type="FunFam" id="3.30.160.60:FF:002343">
    <property type="entry name" value="Zinc finger protein 33A"/>
    <property type="match status" value="1"/>
</dbReference>
<evidence type="ECO:0000256" key="1">
    <source>
        <dbReference type="ARBA" id="ARBA00004123"/>
    </source>
</evidence>
<evidence type="ECO:0000256" key="5">
    <source>
        <dbReference type="ARBA" id="ARBA00022771"/>
    </source>
</evidence>
<feature type="compositionally biased region" description="Acidic residues" evidence="10">
    <location>
        <begin position="902"/>
        <end position="914"/>
    </location>
</feature>
<name>A0A0L0UQS3_9BASI</name>
<dbReference type="EMBL" id="AJIL01000373">
    <property type="protein sequence ID" value="KNE89398.1"/>
    <property type="molecule type" value="Genomic_DNA"/>
</dbReference>
<dbReference type="OrthoDB" id="2507583at2759"/>
<accession>A0A0L0UQS3</accession>
<feature type="domain" description="C2H2-type" evidence="11">
    <location>
        <begin position="21"/>
        <end position="53"/>
    </location>
</feature>
<dbReference type="InterPro" id="IPR050806">
    <property type="entry name" value="pacC/RIM101"/>
</dbReference>
<feature type="domain" description="C2H2-type" evidence="11">
    <location>
        <begin position="59"/>
        <end position="88"/>
    </location>
</feature>
<feature type="region of interest" description="Disordered" evidence="10">
    <location>
        <begin position="621"/>
        <end position="645"/>
    </location>
</feature>
<proteinExistence type="inferred from homology"/>
<dbReference type="PROSITE" id="PS50157">
    <property type="entry name" value="ZINC_FINGER_C2H2_2"/>
    <property type="match status" value="3"/>
</dbReference>
<keyword evidence="5 9" id="KW-0863">Zinc-finger</keyword>
<dbReference type="PANTHER" id="PTHR47257:SF1">
    <property type="entry name" value="PH-RESPONSE TRANSCRIPTION FACTOR PACC_RIM101"/>
    <property type="match status" value="1"/>
</dbReference>
<evidence type="ECO:0000256" key="3">
    <source>
        <dbReference type="ARBA" id="ARBA00022723"/>
    </source>
</evidence>
<comment type="subcellular location">
    <subcellularLocation>
        <location evidence="1">Nucleus</location>
    </subcellularLocation>
</comment>
<dbReference type="PROSITE" id="PS00028">
    <property type="entry name" value="ZINC_FINGER_C2H2_1"/>
    <property type="match status" value="2"/>
</dbReference>
<feature type="compositionally biased region" description="Low complexity" evidence="10">
    <location>
        <begin position="915"/>
        <end position="924"/>
    </location>
</feature>
<evidence type="ECO:0000256" key="2">
    <source>
        <dbReference type="ARBA" id="ARBA00022491"/>
    </source>
</evidence>
<comment type="similarity">
    <text evidence="8">Belongs to the pacC/RIM101 family.</text>
</comment>
<keyword evidence="3" id="KW-0479">Metal-binding</keyword>
<dbReference type="InterPro" id="IPR036236">
    <property type="entry name" value="Znf_C2H2_sf"/>
</dbReference>